<dbReference type="EMBL" id="FUZV01000002">
    <property type="protein sequence ID" value="SKC75999.1"/>
    <property type="molecule type" value="Genomic_DNA"/>
</dbReference>
<evidence type="ECO:0000313" key="2">
    <source>
        <dbReference type="EMBL" id="SKC75999.1"/>
    </source>
</evidence>
<dbReference type="PANTHER" id="PTHR42673">
    <property type="entry name" value="MALEYLACETOACETATE ISOMERASE"/>
    <property type="match status" value="1"/>
</dbReference>
<dbReference type="GO" id="GO:0006559">
    <property type="term" value="P:L-phenylalanine catabolic process"/>
    <property type="evidence" value="ECO:0007669"/>
    <property type="project" value="TreeGrafter"/>
</dbReference>
<dbReference type="SUPFAM" id="SSF52833">
    <property type="entry name" value="Thioredoxin-like"/>
    <property type="match status" value="1"/>
</dbReference>
<organism evidence="2 3">
    <name type="scientific">Pseudoxanthomonas indica</name>
    <dbReference type="NCBI Taxonomy" id="428993"/>
    <lineage>
        <taxon>Bacteria</taxon>
        <taxon>Pseudomonadati</taxon>
        <taxon>Pseudomonadota</taxon>
        <taxon>Gammaproteobacteria</taxon>
        <taxon>Lysobacterales</taxon>
        <taxon>Lysobacteraceae</taxon>
        <taxon>Pseudoxanthomonas</taxon>
    </lineage>
</organism>
<dbReference type="Proteomes" id="UP000190341">
    <property type="component" value="Unassembled WGS sequence"/>
</dbReference>
<proteinExistence type="predicted"/>
<dbReference type="CDD" id="cd03194">
    <property type="entry name" value="GST_C_3"/>
    <property type="match status" value="1"/>
</dbReference>
<dbReference type="Pfam" id="PF13410">
    <property type="entry name" value="GST_C_2"/>
    <property type="match status" value="1"/>
</dbReference>
<evidence type="ECO:0000313" key="3">
    <source>
        <dbReference type="Proteomes" id="UP000190341"/>
    </source>
</evidence>
<dbReference type="GO" id="GO:0006749">
    <property type="term" value="P:glutathione metabolic process"/>
    <property type="evidence" value="ECO:0007669"/>
    <property type="project" value="TreeGrafter"/>
</dbReference>
<dbReference type="Gene3D" id="3.40.30.10">
    <property type="entry name" value="Glutaredoxin"/>
    <property type="match status" value="1"/>
</dbReference>
<dbReference type="Pfam" id="PF13409">
    <property type="entry name" value="GST_N_2"/>
    <property type="match status" value="1"/>
</dbReference>
<dbReference type="GO" id="GO:0004364">
    <property type="term" value="F:glutathione transferase activity"/>
    <property type="evidence" value="ECO:0007669"/>
    <property type="project" value="TreeGrafter"/>
</dbReference>
<sequence>MSRPVLIIGNKNYSSWSLRPWLLLRHFGVEFDEVRLLLDTPEFFAEVKRYSPTGKVPALWDGDLHVWDSLAISEYANERWLDGRGWPQGREARALARTAAAEMHSGFAALRTQLPMNSRRQPDAYRWDDAAQRDIDRVQAIWGELRARFGGAGDFLCGEFGIVDAMYAPVAIRFQGYGVPVDDVSQAYMQALFALPAMREWREAGAAESETVPYTDAVSKPF</sequence>
<evidence type="ECO:0000259" key="1">
    <source>
        <dbReference type="PROSITE" id="PS50404"/>
    </source>
</evidence>
<accession>A0A1T5LK37</accession>
<dbReference type="InterPro" id="IPR036249">
    <property type="entry name" value="Thioredoxin-like_sf"/>
</dbReference>
<dbReference type="PANTHER" id="PTHR42673:SF4">
    <property type="entry name" value="MALEYLACETOACETATE ISOMERASE"/>
    <property type="match status" value="1"/>
</dbReference>
<dbReference type="PROSITE" id="PS51354">
    <property type="entry name" value="GLUTAREDOXIN_2"/>
    <property type="match status" value="1"/>
</dbReference>
<feature type="domain" description="GST N-terminal" evidence="1">
    <location>
        <begin position="4"/>
        <end position="84"/>
    </location>
</feature>
<reference evidence="2 3" key="1">
    <citation type="submission" date="2017-02" db="EMBL/GenBank/DDBJ databases">
        <authorList>
            <person name="Peterson S.W."/>
        </authorList>
    </citation>
    <scope>NUCLEOTIDE SEQUENCE [LARGE SCALE GENOMIC DNA]</scope>
    <source>
        <strain evidence="2 3">P15</strain>
    </source>
</reference>
<keyword evidence="2" id="KW-0808">Transferase</keyword>
<name>A0A1T5LK37_9GAMM</name>
<dbReference type="SUPFAM" id="SSF47616">
    <property type="entry name" value="GST C-terminal domain-like"/>
    <property type="match status" value="1"/>
</dbReference>
<dbReference type="AlphaFoldDB" id="A0A1T5LK37"/>
<dbReference type="STRING" id="428993.SAMN06296058_2603"/>
<gene>
    <name evidence="2" type="ORF">SAMN06296058_2603</name>
</gene>
<dbReference type="Gene3D" id="1.20.1050.10">
    <property type="match status" value="1"/>
</dbReference>
<dbReference type="RefSeq" id="WP_079724939.1">
    <property type="nucleotide sequence ID" value="NZ_BMCL01000001.1"/>
</dbReference>
<dbReference type="InterPro" id="IPR036282">
    <property type="entry name" value="Glutathione-S-Trfase_C_sf"/>
</dbReference>
<keyword evidence="3" id="KW-1185">Reference proteome</keyword>
<dbReference type="InterPro" id="IPR004045">
    <property type="entry name" value="Glutathione_S-Trfase_N"/>
</dbReference>
<dbReference type="PROSITE" id="PS50404">
    <property type="entry name" value="GST_NTER"/>
    <property type="match status" value="1"/>
</dbReference>
<protein>
    <submittedName>
        <fullName evidence="2">Glutathione S-transferase</fullName>
    </submittedName>
</protein>
<dbReference type="GO" id="GO:0016034">
    <property type="term" value="F:maleylacetoacetate isomerase activity"/>
    <property type="evidence" value="ECO:0007669"/>
    <property type="project" value="TreeGrafter"/>
</dbReference>
<dbReference type="OrthoDB" id="9799538at2"/>
<dbReference type="CDD" id="cd03043">
    <property type="entry name" value="GST_N_1"/>
    <property type="match status" value="1"/>
</dbReference>